<dbReference type="Proteomes" id="UP000462152">
    <property type="component" value="Unassembled WGS sequence"/>
</dbReference>
<evidence type="ECO:0000313" key="2">
    <source>
        <dbReference type="Proteomes" id="UP000462152"/>
    </source>
</evidence>
<protein>
    <submittedName>
        <fullName evidence="1">Uncharacterized protein</fullName>
    </submittedName>
</protein>
<organism evidence="1 2">
    <name type="scientific">Rothia koreensis</name>
    <dbReference type="NCBI Taxonomy" id="592378"/>
    <lineage>
        <taxon>Bacteria</taxon>
        <taxon>Bacillati</taxon>
        <taxon>Actinomycetota</taxon>
        <taxon>Actinomycetes</taxon>
        <taxon>Micrococcales</taxon>
        <taxon>Micrococcaceae</taxon>
        <taxon>Rothia</taxon>
    </lineage>
</organism>
<gene>
    <name evidence="1" type="ORF">GMA10_12405</name>
</gene>
<sequence>MTVVGTKAQAVSTSPSLTPTGAAEELAYEINTDRLEVAEEYSDFVDGKSFSVHATSMSHTVHVDEVGRFYAVAVVEYQVMI</sequence>
<dbReference type="RefSeq" id="WP_129316063.1">
    <property type="nucleotide sequence ID" value="NZ_NOIQ01000017.1"/>
</dbReference>
<proteinExistence type="predicted"/>
<dbReference type="EMBL" id="WOGT01000012">
    <property type="protein sequence ID" value="MUN56000.1"/>
    <property type="molecule type" value="Genomic_DNA"/>
</dbReference>
<reference evidence="1 2" key="1">
    <citation type="submission" date="2019-12" db="EMBL/GenBank/DDBJ databases">
        <authorList>
            <person name="Li J."/>
            <person name="Shi Y."/>
            <person name="Xu G."/>
            <person name="Xiao D."/>
            <person name="Ran X."/>
        </authorList>
    </citation>
    <scope>NUCLEOTIDE SEQUENCE [LARGE SCALE GENOMIC DNA]</scope>
    <source>
        <strain evidence="1 2">JCM 15915</strain>
    </source>
</reference>
<name>A0A7M3SW35_9MICC</name>
<evidence type="ECO:0000313" key="1">
    <source>
        <dbReference type="EMBL" id="MUN56000.1"/>
    </source>
</evidence>
<keyword evidence="2" id="KW-1185">Reference proteome</keyword>
<comment type="caution">
    <text evidence="1">The sequence shown here is derived from an EMBL/GenBank/DDBJ whole genome shotgun (WGS) entry which is preliminary data.</text>
</comment>
<dbReference type="AlphaFoldDB" id="A0A7M3SW35"/>
<accession>A0A7M3SW35</accession>